<evidence type="ECO:0000313" key="3">
    <source>
        <dbReference type="EMBL" id="ATL66858.1"/>
    </source>
</evidence>
<name>A0A291RHS9_9NOCA</name>
<dbReference type="KEGG" id="ntp:CRH09_12205"/>
<dbReference type="PANTHER" id="PTHR40761:SF1">
    <property type="entry name" value="CONSERVED INTEGRAL MEMBRANE ALANINE VALINE AND LEUCINE RICH PROTEIN-RELATED"/>
    <property type="match status" value="1"/>
</dbReference>
<evidence type="ECO:0000313" key="4">
    <source>
        <dbReference type="Proteomes" id="UP000221961"/>
    </source>
</evidence>
<feature type="transmembrane region" description="Helical" evidence="2">
    <location>
        <begin position="117"/>
        <end position="135"/>
    </location>
</feature>
<feature type="region of interest" description="Disordered" evidence="1">
    <location>
        <begin position="282"/>
        <end position="304"/>
    </location>
</feature>
<sequence length="304" mass="30934">MPGVLDMAGVASGGLALLSALLFALAASLQQGSARRAALEGAGGARWFAVVGIARTLVTNRRWLLGQGASATGFLCHAAALRLGALSMVQALLVVQLLFALPFAARRRRERLLRRDWIGTIAVCGGLVLLVAQGAPHGPVRSAALPFAGAGVVVAVVVLVVAARLTRSPQLRAALTALASGCCVATTAVLVVIATSALPHPSWALLGIPLSTTIGAILTQEAFARGSLPTALTTMTITDPVLSYTAGLTLFATTVRPALLALALAAALIIGGVVVLANSPTLHDERRPVPPDDAGHRLEADASA</sequence>
<reference evidence="3 4" key="1">
    <citation type="submission" date="2017-10" db="EMBL/GenBank/DDBJ databases">
        <title>Comparative genomics between pathogenic Norcardia.</title>
        <authorList>
            <person name="Zeng L."/>
        </authorList>
    </citation>
    <scope>NUCLEOTIDE SEQUENCE [LARGE SCALE GENOMIC DNA]</scope>
    <source>
        <strain evidence="3 4">NC_YFY_NT001</strain>
    </source>
</reference>
<dbReference type="Proteomes" id="UP000221961">
    <property type="component" value="Chromosome"/>
</dbReference>
<feature type="transmembrane region" description="Helical" evidence="2">
    <location>
        <begin position="173"/>
        <end position="194"/>
    </location>
</feature>
<evidence type="ECO:0000256" key="2">
    <source>
        <dbReference type="SAM" id="Phobius"/>
    </source>
</evidence>
<keyword evidence="2" id="KW-1133">Transmembrane helix</keyword>
<evidence type="ECO:0008006" key="5">
    <source>
        <dbReference type="Google" id="ProtNLM"/>
    </source>
</evidence>
<feature type="transmembrane region" description="Helical" evidence="2">
    <location>
        <begin position="258"/>
        <end position="277"/>
    </location>
</feature>
<gene>
    <name evidence="3" type="ORF">CRH09_12205</name>
</gene>
<organism evidence="3 4">
    <name type="scientific">Nocardia terpenica</name>
    <dbReference type="NCBI Taxonomy" id="455432"/>
    <lineage>
        <taxon>Bacteria</taxon>
        <taxon>Bacillati</taxon>
        <taxon>Actinomycetota</taxon>
        <taxon>Actinomycetes</taxon>
        <taxon>Mycobacteriales</taxon>
        <taxon>Nocardiaceae</taxon>
        <taxon>Nocardia</taxon>
    </lineage>
</organism>
<proteinExistence type="predicted"/>
<protein>
    <recommendedName>
        <fullName evidence="5">DMT family transporter</fullName>
    </recommendedName>
</protein>
<accession>A0A291RHS9</accession>
<dbReference type="AlphaFoldDB" id="A0A291RHS9"/>
<dbReference type="RefSeq" id="WP_098694031.1">
    <property type="nucleotide sequence ID" value="NZ_CP023778.1"/>
</dbReference>
<keyword evidence="2" id="KW-0812">Transmembrane</keyword>
<keyword evidence="2" id="KW-0472">Membrane</keyword>
<dbReference type="PANTHER" id="PTHR40761">
    <property type="entry name" value="CONSERVED INTEGRAL MEMBRANE ALANINE VALINE AND LEUCINE RICH PROTEIN-RELATED"/>
    <property type="match status" value="1"/>
</dbReference>
<dbReference type="GeneID" id="88358165"/>
<feature type="transmembrane region" description="Helical" evidence="2">
    <location>
        <begin position="147"/>
        <end position="166"/>
    </location>
</feature>
<dbReference type="NCBIfam" id="NF038012">
    <property type="entry name" value="DMT_1"/>
    <property type="match status" value="1"/>
</dbReference>
<dbReference type="EMBL" id="CP023778">
    <property type="protein sequence ID" value="ATL66858.1"/>
    <property type="molecule type" value="Genomic_DNA"/>
</dbReference>
<feature type="transmembrane region" description="Helical" evidence="2">
    <location>
        <begin position="83"/>
        <end position="105"/>
    </location>
</feature>
<evidence type="ECO:0000256" key="1">
    <source>
        <dbReference type="SAM" id="MobiDB-lite"/>
    </source>
</evidence>